<organism evidence="1">
    <name type="scientific">freshwater metagenome</name>
    <dbReference type="NCBI Taxonomy" id="449393"/>
    <lineage>
        <taxon>unclassified sequences</taxon>
        <taxon>metagenomes</taxon>
        <taxon>ecological metagenomes</taxon>
    </lineage>
</organism>
<dbReference type="AlphaFoldDB" id="A0A6J7I7Q2"/>
<proteinExistence type="predicted"/>
<dbReference type="EMBL" id="CAFBMR010000102">
    <property type="protein sequence ID" value="CAB4926699.1"/>
    <property type="molecule type" value="Genomic_DNA"/>
</dbReference>
<reference evidence="1" key="1">
    <citation type="submission" date="2020-05" db="EMBL/GenBank/DDBJ databases">
        <authorList>
            <person name="Chiriac C."/>
            <person name="Salcher M."/>
            <person name="Ghai R."/>
            <person name="Kavagutti S V."/>
        </authorList>
    </citation>
    <scope>NUCLEOTIDE SEQUENCE</scope>
</reference>
<accession>A0A6J7I7Q2</accession>
<name>A0A6J7I7Q2_9ZZZZ</name>
<protein>
    <submittedName>
        <fullName evidence="1">Unannotated protein</fullName>
    </submittedName>
</protein>
<sequence>MSRREPHHGLNICRRGDTRNGEWRTCAGIVRTIPAVSSHPVLIDDETTLRQCVNQLLQVH</sequence>
<gene>
    <name evidence="1" type="ORF">UFOPK3610_01718</name>
</gene>
<evidence type="ECO:0000313" key="1">
    <source>
        <dbReference type="EMBL" id="CAB4926699.1"/>
    </source>
</evidence>